<dbReference type="EMBL" id="MU003818">
    <property type="protein sequence ID" value="KAF2718919.1"/>
    <property type="molecule type" value="Genomic_DNA"/>
</dbReference>
<reference evidence="5" key="1">
    <citation type="journal article" date="2020" name="Stud. Mycol.">
        <title>101 Dothideomycetes genomes: a test case for predicting lifestyles and emergence of pathogens.</title>
        <authorList>
            <person name="Haridas S."/>
            <person name="Albert R."/>
            <person name="Binder M."/>
            <person name="Bloem J."/>
            <person name="Labutti K."/>
            <person name="Salamov A."/>
            <person name="Andreopoulos B."/>
            <person name="Baker S."/>
            <person name="Barry K."/>
            <person name="Bills G."/>
            <person name="Bluhm B."/>
            <person name="Cannon C."/>
            <person name="Castanera R."/>
            <person name="Culley D."/>
            <person name="Daum C."/>
            <person name="Ezra D."/>
            <person name="Gonzalez J."/>
            <person name="Henrissat B."/>
            <person name="Kuo A."/>
            <person name="Liang C."/>
            <person name="Lipzen A."/>
            <person name="Lutzoni F."/>
            <person name="Magnuson J."/>
            <person name="Mondo S."/>
            <person name="Nolan M."/>
            <person name="Ohm R."/>
            <person name="Pangilinan J."/>
            <person name="Park H.-J."/>
            <person name="Ramirez L."/>
            <person name="Alfaro M."/>
            <person name="Sun H."/>
            <person name="Tritt A."/>
            <person name="Yoshinaga Y."/>
            <person name="Zwiers L.-H."/>
            <person name="Turgeon B."/>
            <person name="Goodwin S."/>
            <person name="Spatafora J."/>
            <person name="Crous P."/>
            <person name="Grigoriev I."/>
        </authorList>
    </citation>
    <scope>NUCLEOTIDE SEQUENCE</scope>
    <source>
        <strain evidence="5">CBS 116435</strain>
    </source>
</reference>
<evidence type="ECO:0000313" key="6">
    <source>
        <dbReference type="Proteomes" id="UP000799441"/>
    </source>
</evidence>
<dbReference type="PANTHER" id="PTHR12652">
    <property type="entry name" value="PEROXISOMAL BIOGENESIS FACTOR 11"/>
    <property type="match status" value="1"/>
</dbReference>
<dbReference type="Pfam" id="PF05648">
    <property type="entry name" value="PEX11"/>
    <property type="match status" value="1"/>
</dbReference>
<dbReference type="InterPro" id="IPR008733">
    <property type="entry name" value="PEX11"/>
</dbReference>
<keyword evidence="2" id="KW-0472">Membrane</keyword>
<evidence type="ECO:0000256" key="1">
    <source>
        <dbReference type="ARBA" id="ARBA00022593"/>
    </source>
</evidence>
<evidence type="ECO:0000256" key="2">
    <source>
        <dbReference type="ARBA" id="ARBA00023136"/>
    </source>
</evidence>
<keyword evidence="1" id="KW-0962">Peroxisome biogenesis</keyword>
<keyword evidence="3" id="KW-0576">Peroxisome</keyword>
<dbReference type="Proteomes" id="UP000799441">
    <property type="component" value="Unassembled WGS sequence"/>
</dbReference>
<gene>
    <name evidence="5" type="ORF">K431DRAFT_190801</name>
</gene>
<feature type="non-terminal residue" evidence="5">
    <location>
        <position position="253"/>
    </location>
</feature>
<evidence type="ECO:0000313" key="5">
    <source>
        <dbReference type="EMBL" id="KAF2718919.1"/>
    </source>
</evidence>
<comment type="subcellular location">
    <subcellularLocation>
        <location evidence="4">Peroxisome membrane</location>
    </subcellularLocation>
</comment>
<feature type="non-terminal residue" evidence="5">
    <location>
        <position position="1"/>
    </location>
</feature>
<dbReference type="PANTHER" id="PTHR12652:SF25">
    <property type="entry name" value="MICROBODY (PEROXISOME) PROLIFERATION PROTEIN PEROXIN 11C (EUROFUNG)"/>
    <property type="match status" value="1"/>
</dbReference>
<protein>
    <recommendedName>
        <fullName evidence="7">Peroxin 11C</fullName>
    </recommendedName>
</protein>
<evidence type="ECO:0000256" key="4">
    <source>
        <dbReference type="ARBA" id="ARBA00046271"/>
    </source>
</evidence>
<organism evidence="5 6">
    <name type="scientific">Polychaeton citri CBS 116435</name>
    <dbReference type="NCBI Taxonomy" id="1314669"/>
    <lineage>
        <taxon>Eukaryota</taxon>
        <taxon>Fungi</taxon>
        <taxon>Dikarya</taxon>
        <taxon>Ascomycota</taxon>
        <taxon>Pezizomycotina</taxon>
        <taxon>Dothideomycetes</taxon>
        <taxon>Dothideomycetidae</taxon>
        <taxon>Capnodiales</taxon>
        <taxon>Capnodiaceae</taxon>
        <taxon>Polychaeton</taxon>
    </lineage>
</organism>
<name>A0A9P4ULV4_9PEZI</name>
<evidence type="ECO:0000256" key="3">
    <source>
        <dbReference type="ARBA" id="ARBA00023140"/>
    </source>
</evidence>
<dbReference type="AlphaFoldDB" id="A0A9P4ULV4"/>
<dbReference type="GO" id="GO:0016559">
    <property type="term" value="P:peroxisome fission"/>
    <property type="evidence" value="ECO:0007669"/>
    <property type="project" value="InterPro"/>
</dbReference>
<proteinExistence type="predicted"/>
<accession>A0A9P4ULV4</accession>
<comment type="caution">
    <text evidence="5">The sequence shown here is derived from an EMBL/GenBank/DDBJ whole genome shotgun (WGS) entry which is preliminary data.</text>
</comment>
<dbReference type="GO" id="GO:0005778">
    <property type="term" value="C:peroxisomal membrane"/>
    <property type="evidence" value="ECO:0007669"/>
    <property type="project" value="UniProtKB-SubCell"/>
</dbReference>
<dbReference type="OrthoDB" id="10005898at2759"/>
<keyword evidence="6" id="KW-1185">Reference proteome</keyword>
<sequence length="253" mass="29073">RRADLLLLRLNRLFSTSAGIDASLCTLCYGLVFLRFRLEKVVQRRHEQFALAMLKNAFSSLTLSGNIIAAFDSPVTRLSEVTTGLRALEETISDFRIFVRLWGLLGIYVSARDHVLNPPRDAFLSILASMRIAADVTFQAIENAAYLASKGVLRGNFWREKEGQLWLWSNRFWMASCLFEVLRLLRVWQNETNLEQVSGLEIEKQQWRDGFYLNAGWLPLTWHWSWTEATFSDTWVGLGGLLPAIVSLRKAWK</sequence>
<evidence type="ECO:0008006" key="7">
    <source>
        <dbReference type="Google" id="ProtNLM"/>
    </source>
</evidence>